<reference evidence="10" key="1">
    <citation type="submission" date="2020-10" db="EMBL/GenBank/DDBJ databases">
        <title>Connecting structure to function with the recovery of over 1000 high-quality activated sludge metagenome-assembled genomes encoding full-length rRNA genes using long-read sequencing.</title>
        <authorList>
            <person name="Singleton C.M."/>
            <person name="Petriglieri F."/>
            <person name="Kristensen J.M."/>
            <person name="Kirkegaard R.H."/>
            <person name="Michaelsen T.Y."/>
            <person name="Andersen M.H."/>
            <person name="Karst S.M."/>
            <person name="Dueholm M.S."/>
            <person name="Nielsen P.H."/>
            <person name="Albertsen M."/>
        </authorList>
    </citation>
    <scope>NUCLEOTIDE SEQUENCE</scope>
    <source>
        <strain evidence="10">Hirt_18-Q3-R61-65_BATAC.395</strain>
    </source>
</reference>
<dbReference type="InterPro" id="IPR011014">
    <property type="entry name" value="MscS_channel_TM-2"/>
</dbReference>
<evidence type="ECO:0000259" key="8">
    <source>
        <dbReference type="Pfam" id="PF00924"/>
    </source>
</evidence>
<evidence type="ECO:0000313" key="11">
    <source>
        <dbReference type="Proteomes" id="UP000886689"/>
    </source>
</evidence>
<feature type="transmembrane region" description="Helical" evidence="7">
    <location>
        <begin position="208"/>
        <end position="227"/>
    </location>
</feature>
<evidence type="ECO:0000256" key="3">
    <source>
        <dbReference type="ARBA" id="ARBA00022475"/>
    </source>
</evidence>
<evidence type="ECO:0000256" key="5">
    <source>
        <dbReference type="ARBA" id="ARBA00022989"/>
    </source>
</evidence>
<keyword evidence="5 7" id="KW-1133">Transmembrane helix</keyword>
<dbReference type="InterPro" id="IPR010920">
    <property type="entry name" value="LSM_dom_sf"/>
</dbReference>
<feature type="transmembrane region" description="Helical" evidence="7">
    <location>
        <begin position="239"/>
        <end position="262"/>
    </location>
</feature>
<sequence length="430" mass="47186">MEASFLKLLNEFWRDLHNPAMLWELLALAVCVGVAIALRSRFRHRAGHSDGLLHAGELGLRRVMFPLTALLLVLLARSILRPYIPVALFNLAIPLFLSLALVRAAVFSLRYAFPNAQWIKTSERYIAATVWLCLALYITGLSDPVIDSLESVKFAVGKQKLDLWLILNGLVTALGTLLVALWFAGWLEHRLMHSESIDSNVRVVISRAGKAILIVIALLISLALVGIDVTALSVFGGAFAVGLGFGMKTIASNYVAGFMILLDRSIRIGNVISIDATTSGEVTRITTRYTVVRTLAGTEVIVPNEYLVANIVRNQTYTDTKVRIPLRVSVAYDADLDLAMRLMAEAAAAQPRVLKDPAPLTIVVAFGDNGIELELGFWISDPGEGTGGIRSEINLAIWRSFRANGIEFPFPQREVRILNDTIPLTLTQQS</sequence>
<dbReference type="InterPro" id="IPR011066">
    <property type="entry name" value="MscS_channel_C_sf"/>
</dbReference>
<feature type="transmembrane region" description="Helical" evidence="7">
    <location>
        <begin position="59"/>
        <end position="80"/>
    </location>
</feature>
<dbReference type="PANTHER" id="PTHR30347:SF1">
    <property type="entry name" value="MECHANOSENSITIVE CHANNEL MSCK"/>
    <property type="match status" value="1"/>
</dbReference>
<dbReference type="PANTHER" id="PTHR30347">
    <property type="entry name" value="POTASSIUM CHANNEL RELATED"/>
    <property type="match status" value="1"/>
</dbReference>
<dbReference type="InterPro" id="IPR049278">
    <property type="entry name" value="MS_channel_C"/>
</dbReference>
<dbReference type="InterPro" id="IPR052702">
    <property type="entry name" value="MscS-like_channel"/>
</dbReference>
<feature type="transmembrane region" description="Helical" evidence="7">
    <location>
        <begin position="163"/>
        <end position="187"/>
    </location>
</feature>
<feature type="transmembrane region" description="Helical" evidence="7">
    <location>
        <begin position="86"/>
        <end position="113"/>
    </location>
</feature>
<dbReference type="Gene3D" id="1.10.287.1260">
    <property type="match status" value="1"/>
</dbReference>
<dbReference type="SUPFAM" id="SSF50182">
    <property type="entry name" value="Sm-like ribonucleoproteins"/>
    <property type="match status" value="1"/>
</dbReference>
<evidence type="ECO:0000259" key="9">
    <source>
        <dbReference type="Pfam" id="PF21082"/>
    </source>
</evidence>
<proteinExistence type="inferred from homology"/>
<dbReference type="EMBL" id="JADJUC010000002">
    <property type="protein sequence ID" value="MBK8523186.1"/>
    <property type="molecule type" value="Genomic_DNA"/>
</dbReference>
<evidence type="ECO:0000256" key="1">
    <source>
        <dbReference type="ARBA" id="ARBA00004651"/>
    </source>
</evidence>
<feature type="transmembrane region" description="Helical" evidence="7">
    <location>
        <begin position="20"/>
        <end position="38"/>
    </location>
</feature>
<feature type="domain" description="Mechanosensitive ion channel MscS C-terminal" evidence="9">
    <location>
        <begin position="326"/>
        <end position="408"/>
    </location>
</feature>
<dbReference type="SUPFAM" id="SSF82689">
    <property type="entry name" value="Mechanosensitive channel protein MscS (YggB), C-terminal domain"/>
    <property type="match status" value="1"/>
</dbReference>
<evidence type="ECO:0000256" key="7">
    <source>
        <dbReference type="SAM" id="Phobius"/>
    </source>
</evidence>
<protein>
    <submittedName>
        <fullName evidence="10">Mechanosensitive ion channel</fullName>
    </submittedName>
</protein>
<dbReference type="AlphaFoldDB" id="A0A9D7JZT5"/>
<comment type="subcellular location">
    <subcellularLocation>
        <location evidence="1">Cell membrane</location>
        <topology evidence="1">Multi-pass membrane protein</topology>
    </subcellularLocation>
</comment>
<dbReference type="Proteomes" id="UP000886689">
    <property type="component" value="Unassembled WGS sequence"/>
</dbReference>
<organism evidence="10 11">
    <name type="scientific">Candidatus Proximibacter danicus</name>
    <dbReference type="NCBI Taxonomy" id="2954365"/>
    <lineage>
        <taxon>Bacteria</taxon>
        <taxon>Pseudomonadati</taxon>
        <taxon>Pseudomonadota</taxon>
        <taxon>Betaproteobacteria</taxon>
        <taxon>Candidatus Proximibacter</taxon>
    </lineage>
</organism>
<comment type="caution">
    <text evidence="10">The sequence shown here is derived from an EMBL/GenBank/DDBJ whole genome shotgun (WGS) entry which is preliminary data.</text>
</comment>
<evidence type="ECO:0000256" key="2">
    <source>
        <dbReference type="ARBA" id="ARBA00008017"/>
    </source>
</evidence>
<evidence type="ECO:0000256" key="6">
    <source>
        <dbReference type="ARBA" id="ARBA00023136"/>
    </source>
</evidence>
<dbReference type="Pfam" id="PF21082">
    <property type="entry name" value="MS_channel_3rd"/>
    <property type="match status" value="1"/>
</dbReference>
<dbReference type="InterPro" id="IPR006685">
    <property type="entry name" value="MscS_channel_2nd"/>
</dbReference>
<keyword evidence="3" id="KW-1003">Cell membrane</keyword>
<name>A0A9D7JZT5_9PROT</name>
<keyword evidence="4 7" id="KW-0812">Transmembrane</keyword>
<dbReference type="Gene3D" id="2.30.30.60">
    <property type="match status" value="1"/>
</dbReference>
<gene>
    <name evidence="10" type="ORF">IPL58_03110</name>
</gene>
<comment type="similarity">
    <text evidence="2">Belongs to the MscS (TC 1.A.23) family.</text>
</comment>
<evidence type="ECO:0000313" key="10">
    <source>
        <dbReference type="EMBL" id="MBK8523186.1"/>
    </source>
</evidence>
<dbReference type="GO" id="GO:0005886">
    <property type="term" value="C:plasma membrane"/>
    <property type="evidence" value="ECO:0007669"/>
    <property type="project" value="UniProtKB-SubCell"/>
</dbReference>
<dbReference type="Pfam" id="PF00924">
    <property type="entry name" value="MS_channel_2nd"/>
    <property type="match status" value="1"/>
</dbReference>
<accession>A0A9D7JZT5</accession>
<dbReference type="SUPFAM" id="SSF82861">
    <property type="entry name" value="Mechanosensitive channel protein MscS (YggB), transmembrane region"/>
    <property type="match status" value="1"/>
</dbReference>
<evidence type="ECO:0000256" key="4">
    <source>
        <dbReference type="ARBA" id="ARBA00022692"/>
    </source>
</evidence>
<keyword evidence="6 7" id="KW-0472">Membrane</keyword>
<dbReference type="InterPro" id="IPR023408">
    <property type="entry name" value="MscS_beta-dom_sf"/>
</dbReference>
<feature type="transmembrane region" description="Helical" evidence="7">
    <location>
        <begin position="125"/>
        <end position="143"/>
    </location>
</feature>
<dbReference type="Gene3D" id="3.30.70.100">
    <property type="match status" value="1"/>
</dbReference>
<dbReference type="GO" id="GO:0008381">
    <property type="term" value="F:mechanosensitive monoatomic ion channel activity"/>
    <property type="evidence" value="ECO:0007669"/>
    <property type="project" value="UniProtKB-ARBA"/>
</dbReference>
<feature type="domain" description="Mechanosensitive ion channel MscS" evidence="8">
    <location>
        <begin position="250"/>
        <end position="316"/>
    </location>
</feature>